<organism evidence="2">
    <name type="scientific">Faucicola osloensis</name>
    <name type="common">Moraxella osloensis</name>
    <dbReference type="NCBI Taxonomy" id="34062"/>
    <lineage>
        <taxon>Bacteria</taxon>
        <taxon>Pseudomonadati</taxon>
        <taxon>Pseudomonadota</taxon>
        <taxon>Gammaproteobacteria</taxon>
        <taxon>Moraxellales</taxon>
        <taxon>Moraxellaceae</taxon>
        <taxon>Faucicola</taxon>
    </lineage>
</organism>
<evidence type="ECO:0000313" key="2">
    <source>
        <dbReference type="EMBL" id="ATQ82465.1"/>
    </source>
</evidence>
<evidence type="ECO:0000256" key="1">
    <source>
        <dbReference type="SAM" id="Phobius"/>
    </source>
</evidence>
<keyword evidence="1" id="KW-0812">Transmembrane</keyword>
<accession>A0AAD0ACS8</accession>
<name>A0AAD0ACS8_FAUOS</name>
<keyword evidence="1" id="KW-1133">Transmembrane helix</keyword>
<dbReference type="EMBL" id="CP024176">
    <property type="protein sequence ID" value="ATQ82465.1"/>
    <property type="molecule type" value="Genomic_DNA"/>
</dbReference>
<reference evidence="2" key="1">
    <citation type="submission" date="2017-11" db="EMBL/GenBank/DDBJ databases">
        <title>Complete Genome Sequence from Moraxella oslensis YHS isolated from human skin.</title>
        <authorList>
            <person name="Lee K."/>
            <person name="Lim J.Y."/>
            <person name="Hwang I."/>
        </authorList>
    </citation>
    <scope>NUCLEOTIDE SEQUENCE</scope>
    <source>
        <strain evidence="2">YHS</strain>
    </source>
</reference>
<proteinExistence type="predicted"/>
<sequence>MRRYKHTTQHPNKLQRAIRGQDISKIMAKLGEIIQTINIAILLLMILVVITQCQPVEASNKIGNKPLFYATKQAIRGNYQKACIPCQSRDRACNKHQFTHQNLCKMHQKMHQRRNKPRFHAPKRAVLGNYQKACIPCQSRDRACNKHQFTHQNLCKMHQKTLESNHQK</sequence>
<gene>
    <name evidence="2" type="ORF">YHS_00615</name>
</gene>
<feature type="transmembrane region" description="Helical" evidence="1">
    <location>
        <begin position="33"/>
        <end position="51"/>
    </location>
</feature>
<protein>
    <submittedName>
        <fullName evidence="2">Uncharacterized protein</fullName>
    </submittedName>
</protein>
<dbReference type="AlphaFoldDB" id="A0AAD0ACS8"/>
<keyword evidence="1" id="KW-0472">Membrane</keyword>